<dbReference type="Pfam" id="PF00854">
    <property type="entry name" value="PTR2"/>
    <property type="match status" value="2"/>
</dbReference>
<feature type="transmembrane region" description="Helical" evidence="6">
    <location>
        <begin position="74"/>
        <end position="93"/>
    </location>
</feature>
<sequence length="826" mass="89179">MEGKMSWTVADAVDYKGFPADRSKTGGWMPAALILGIEICERLSTMGIAVNLVTYLGGTLHLPSSTSANVVTDFMGTSFLLCLLGGFLADTFLGRYKTIAIFSIIQTLGTGTLALATKLPQLRPPPCHGSHTCKQANGFQMGILYIALYLIALGTGGLKSSVSGFGTDQFDEKDEKEKAQMAYFFNRFFFFISTGTLMAVTVLVYIQDEVGRSWAYGICSVSMFVAVLIFLSGTKRYRYKKSLGSPIVQIFQVIVAAINKRKMELPYNVELLYEDTPETSRIHHTDRFRFLDKAAIVGEGDLERNVGPAAAPNPWKLCPVTRVEEVKMMVALLPIWATTILFWTTYAQMMTFSVEQASTMERSVGGFQIPAGSLTVFFVAAILITLAVYDRLIMPLWKKWKGKPGFSSLQRIALGLALSTMGMASAAIAEVKRLEVARATGASATTETLPVTVFILIPQFFLVGAGEAFIYTGQLDFFITQSPKGMKTMSTGLFLTTLSLGFFVSSLLVSVVKSVTGGSNGGQGWLADNINHGRLDCFYGLLAVLGVINFALYILLMEENQRQLVSDAIDYKGNPADRTASGGWVTATLILVELSERLSTMAIVLNLVTYLVGTMHLSSSTSSNISTNLGGTSYMLCLLGGILADTFLTRYRTIAIFAVVNAMGTCLLAVSTGLPKLRPPPCNPAQSNECVEANSLQMGVYTFALYLHGIGLGGIKSSVSGFGTDQFDKNDEKENLQMATFFNVFYLIINIGTLLAVTVLVYIQDKVGRSWVSSRSVAPSTRSPALSSPLGSSLAGLHGAHEPSPLTGDTVGWSPASFNGALSLVL</sequence>
<feature type="transmembrane region" description="Helical" evidence="6">
    <location>
        <begin position="139"/>
        <end position="158"/>
    </location>
</feature>
<feature type="transmembrane region" description="Helical" evidence="6">
    <location>
        <begin position="330"/>
        <end position="349"/>
    </location>
</feature>
<gene>
    <name evidence="7" type="ORF">PVK06_019241</name>
</gene>
<feature type="transmembrane region" description="Helical" evidence="6">
    <location>
        <begin position="655"/>
        <end position="674"/>
    </location>
</feature>
<comment type="similarity">
    <text evidence="2">Belongs to the major facilitator superfamily. Proton-dependent oligopeptide transporter (POT/PTR) (TC 2.A.17) family.</text>
</comment>
<feature type="transmembrane region" description="Helical" evidence="6">
    <location>
        <begin position="538"/>
        <end position="556"/>
    </location>
</feature>
<dbReference type="InterPro" id="IPR018456">
    <property type="entry name" value="PTR2_symporter_CS"/>
</dbReference>
<dbReference type="Proteomes" id="UP001358586">
    <property type="component" value="Chromosome 6"/>
</dbReference>
<keyword evidence="5 6" id="KW-0472">Membrane</keyword>
<comment type="subcellular location">
    <subcellularLocation>
        <location evidence="1">Membrane</location>
        <topology evidence="1">Multi-pass membrane protein</topology>
    </subcellularLocation>
</comment>
<evidence type="ECO:0008006" key="9">
    <source>
        <dbReference type="Google" id="ProtNLM"/>
    </source>
</evidence>
<evidence type="ECO:0000313" key="7">
    <source>
        <dbReference type="EMBL" id="KAK5824466.1"/>
    </source>
</evidence>
<evidence type="ECO:0000313" key="8">
    <source>
        <dbReference type="Proteomes" id="UP001358586"/>
    </source>
</evidence>
<evidence type="ECO:0000256" key="3">
    <source>
        <dbReference type="ARBA" id="ARBA00022692"/>
    </source>
</evidence>
<dbReference type="PROSITE" id="PS01022">
    <property type="entry name" value="PTR2_1"/>
    <property type="match status" value="1"/>
</dbReference>
<keyword evidence="8" id="KW-1185">Reference proteome</keyword>
<dbReference type="SUPFAM" id="SSF103473">
    <property type="entry name" value="MFS general substrate transporter"/>
    <property type="match status" value="2"/>
</dbReference>
<feature type="transmembrane region" description="Helical" evidence="6">
    <location>
        <begin position="100"/>
        <end position="119"/>
    </location>
</feature>
<keyword evidence="4 6" id="KW-1133">Transmembrane helix</keyword>
<feature type="transmembrane region" description="Helical" evidence="6">
    <location>
        <begin position="369"/>
        <end position="389"/>
    </location>
</feature>
<evidence type="ECO:0000256" key="4">
    <source>
        <dbReference type="ARBA" id="ARBA00022989"/>
    </source>
</evidence>
<feature type="transmembrane region" description="Helical" evidence="6">
    <location>
        <begin position="409"/>
        <end position="429"/>
    </location>
</feature>
<organism evidence="7 8">
    <name type="scientific">Gossypium arboreum</name>
    <name type="common">Tree cotton</name>
    <name type="synonym">Gossypium nanking</name>
    <dbReference type="NCBI Taxonomy" id="29729"/>
    <lineage>
        <taxon>Eukaryota</taxon>
        <taxon>Viridiplantae</taxon>
        <taxon>Streptophyta</taxon>
        <taxon>Embryophyta</taxon>
        <taxon>Tracheophyta</taxon>
        <taxon>Spermatophyta</taxon>
        <taxon>Magnoliopsida</taxon>
        <taxon>eudicotyledons</taxon>
        <taxon>Gunneridae</taxon>
        <taxon>Pentapetalae</taxon>
        <taxon>rosids</taxon>
        <taxon>malvids</taxon>
        <taxon>Malvales</taxon>
        <taxon>Malvaceae</taxon>
        <taxon>Malvoideae</taxon>
        <taxon>Gossypium</taxon>
    </lineage>
</organism>
<dbReference type="PANTHER" id="PTHR11654">
    <property type="entry name" value="OLIGOPEPTIDE TRANSPORTER-RELATED"/>
    <property type="match status" value="1"/>
</dbReference>
<keyword evidence="3 6" id="KW-0812">Transmembrane</keyword>
<feature type="transmembrane region" description="Helical" evidence="6">
    <location>
        <begin position="213"/>
        <end position="231"/>
    </location>
</feature>
<accession>A0ABR0PJI2</accession>
<dbReference type="InterPro" id="IPR036259">
    <property type="entry name" value="MFS_trans_sf"/>
</dbReference>
<reference evidence="7 8" key="1">
    <citation type="submission" date="2023-03" db="EMBL/GenBank/DDBJ databases">
        <title>WGS of Gossypium arboreum.</title>
        <authorList>
            <person name="Yu D."/>
        </authorList>
    </citation>
    <scope>NUCLEOTIDE SEQUENCE [LARGE SCALE GENOMIC DNA]</scope>
    <source>
        <tissue evidence="7">Leaf</tissue>
    </source>
</reference>
<dbReference type="InterPro" id="IPR000109">
    <property type="entry name" value="POT_fam"/>
</dbReference>
<evidence type="ECO:0000256" key="6">
    <source>
        <dbReference type="SAM" id="Phobius"/>
    </source>
</evidence>
<comment type="caution">
    <text evidence="7">The sequence shown here is derived from an EMBL/GenBank/DDBJ whole genome shotgun (WGS) entry which is preliminary data.</text>
</comment>
<feature type="transmembrane region" description="Helical" evidence="6">
    <location>
        <begin position="449"/>
        <end position="471"/>
    </location>
</feature>
<feature type="transmembrane region" description="Helical" evidence="6">
    <location>
        <begin position="744"/>
        <end position="763"/>
    </location>
</feature>
<feature type="transmembrane region" description="Helical" evidence="6">
    <location>
        <begin position="188"/>
        <end position="207"/>
    </location>
</feature>
<evidence type="ECO:0000256" key="2">
    <source>
        <dbReference type="ARBA" id="ARBA00005982"/>
    </source>
</evidence>
<evidence type="ECO:0000256" key="5">
    <source>
        <dbReference type="ARBA" id="ARBA00023136"/>
    </source>
</evidence>
<protein>
    <recommendedName>
        <fullName evidence="9">Protein NRT1/ PTR FAMILY 6.2-like</fullName>
    </recommendedName>
</protein>
<name>A0ABR0PJI2_GOSAR</name>
<evidence type="ECO:0000256" key="1">
    <source>
        <dbReference type="ARBA" id="ARBA00004141"/>
    </source>
</evidence>
<proteinExistence type="inferred from homology"/>
<feature type="transmembrane region" description="Helical" evidence="6">
    <location>
        <begin position="492"/>
        <end position="512"/>
    </location>
</feature>
<dbReference type="EMBL" id="JARKNE010000006">
    <property type="protein sequence ID" value="KAK5824466.1"/>
    <property type="molecule type" value="Genomic_DNA"/>
</dbReference>
<dbReference type="Gene3D" id="1.20.1250.20">
    <property type="entry name" value="MFS general substrate transporter like domains"/>
    <property type="match status" value="2"/>
</dbReference>